<dbReference type="Gramene" id="LPERR04G24820.3">
    <property type="protein sequence ID" value="LPERR04G24820.3"/>
    <property type="gene ID" value="LPERR04G24820"/>
</dbReference>
<sequence>MRGCVCVGQAPSPTAPSALCLPGRLASSSSQDVKIKGERSEGGMQPSGRWWGCKCMVVLS</sequence>
<evidence type="ECO:0000313" key="2">
    <source>
        <dbReference type="Proteomes" id="UP000032180"/>
    </source>
</evidence>
<evidence type="ECO:0000313" key="1">
    <source>
        <dbReference type="EnsemblPlants" id="LPERR04G24820.3"/>
    </source>
</evidence>
<dbReference type="AlphaFoldDB" id="A0A0D9WB27"/>
<proteinExistence type="predicted"/>
<dbReference type="EnsemblPlants" id="LPERR04G24820.3">
    <property type="protein sequence ID" value="LPERR04G24820.3"/>
    <property type="gene ID" value="LPERR04G24820"/>
</dbReference>
<name>A0A0D9WB27_9ORYZ</name>
<reference evidence="1 2" key="1">
    <citation type="submission" date="2012-08" db="EMBL/GenBank/DDBJ databases">
        <title>Oryza genome evolution.</title>
        <authorList>
            <person name="Wing R.A."/>
        </authorList>
    </citation>
    <scope>NUCLEOTIDE SEQUENCE</scope>
</reference>
<reference evidence="1" key="3">
    <citation type="submission" date="2015-04" db="UniProtKB">
        <authorList>
            <consortium name="EnsemblPlants"/>
        </authorList>
    </citation>
    <scope>IDENTIFICATION</scope>
</reference>
<dbReference type="Proteomes" id="UP000032180">
    <property type="component" value="Chromosome 4"/>
</dbReference>
<reference evidence="2" key="2">
    <citation type="submission" date="2013-12" db="EMBL/GenBank/DDBJ databases">
        <authorList>
            <person name="Yu Y."/>
            <person name="Lee S."/>
            <person name="de Baynast K."/>
            <person name="Wissotski M."/>
            <person name="Liu L."/>
            <person name="Talag J."/>
            <person name="Goicoechea J."/>
            <person name="Angelova A."/>
            <person name="Jetty R."/>
            <person name="Kudrna D."/>
            <person name="Golser W."/>
            <person name="Rivera L."/>
            <person name="Zhang J."/>
            <person name="Wing R."/>
        </authorList>
    </citation>
    <scope>NUCLEOTIDE SEQUENCE</scope>
</reference>
<organism evidence="1 2">
    <name type="scientific">Leersia perrieri</name>
    <dbReference type="NCBI Taxonomy" id="77586"/>
    <lineage>
        <taxon>Eukaryota</taxon>
        <taxon>Viridiplantae</taxon>
        <taxon>Streptophyta</taxon>
        <taxon>Embryophyta</taxon>
        <taxon>Tracheophyta</taxon>
        <taxon>Spermatophyta</taxon>
        <taxon>Magnoliopsida</taxon>
        <taxon>Liliopsida</taxon>
        <taxon>Poales</taxon>
        <taxon>Poaceae</taxon>
        <taxon>BOP clade</taxon>
        <taxon>Oryzoideae</taxon>
        <taxon>Oryzeae</taxon>
        <taxon>Oryzinae</taxon>
        <taxon>Leersia</taxon>
    </lineage>
</organism>
<accession>A0A0D9WB27</accession>
<protein>
    <submittedName>
        <fullName evidence="1">Uncharacterized protein</fullName>
    </submittedName>
</protein>
<keyword evidence="2" id="KW-1185">Reference proteome</keyword>